<dbReference type="Gene3D" id="1.20.1110.10">
    <property type="entry name" value="Calcium-transporting ATPase, transmembrane domain"/>
    <property type="match status" value="1"/>
</dbReference>
<keyword evidence="3 6" id="KW-1133">Transmembrane helix</keyword>
<evidence type="ECO:0000313" key="8">
    <source>
        <dbReference type="EMBL" id="CAF2906814.1"/>
    </source>
</evidence>
<protein>
    <submittedName>
        <fullName evidence="8">E7.6.2.1</fullName>
    </submittedName>
</protein>
<dbReference type="SUPFAM" id="SSF81653">
    <property type="entry name" value="Calcium ATPase, transduction domain A"/>
    <property type="match status" value="1"/>
</dbReference>
<evidence type="ECO:0000256" key="5">
    <source>
        <dbReference type="SAM" id="MobiDB-lite"/>
    </source>
</evidence>
<feature type="region of interest" description="Disordered" evidence="5">
    <location>
        <begin position="126"/>
        <end position="185"/>
    </location>
</feature>
<evidence type="ECO:0000256" key="2">
    <source>
        <dbReference type="ARBA" id="ARBA00022692"/>
    </source>
</evidence>
<evidence type="ECO:0000313" key="9">
    <source>
        <dbReference type="Proteomes" id="UP000675881"/>
    </source>
</evidence>
<comment type="subcellular location">
    <subcellularLocation>
        <location evidence="1">Membrane</location>
    </subcellularLocation>
</comment>
<evidence type="ECO:0000256" key="1">
    <source>
        <dbReference type="ARBA" id="ARBA00004370"/>
    </source>
</evidence>
<dbReference type="InterPro" id="IPR023298">
    <property type="entry name" value="ATPase_P-typ_TM_dom_sf"/>
</dbReference>
<dbReference type="GO" id="GO:0000166">
    <property type="term" value="F:nucleotide binding"/>
    <property type="evidence" value="ECO:0007669"/>
    <property type="project" value="InterPro"/>
</dbReference>
<feature type="region of interest" description="Disordered" evidence="5">
    <location>
        <begin position="1"/>
        <end position="98"/>
    </location>
</feature>
<dbReference type="SUPFAM" id="SSF56784">
    <property type="entry name" value="HAD-like"/>
    <property type="match status" value="1"/>
</dbReference>
<dbReference type="Pfam" id="PF16209">
    <property type="entry name" value="PhoLip_ATPase_N"/>
    <property type="match status" value="1"/>
</dbReference>
<dbReference type="InterPro" id="IPR032631">
    <property type="entry name" value="P-type_ATPase_N"/>
</dbReference>
<keyword evidence="9" id="KW-1185">Reference proteome</keyword>
<organism evidence="8 9">
    <name type="scientific">Lepeophtheirus salmonis</name>
    <name type="common">Salmon louse</name>
    <name type="synonym">Caligus salmonis</name>
    <dbReference type="NCBI Taxonomy" id="72036"/>
    <lineage>
        <taxon>Eukaryota</taxon>
        <taxon>Metazoa</taxon>
        <taxon>Ecdysozoa</taxon>
        <taxon>Arthropoda</taxon>
        <taxon>Crustacea</taxon>
        <taxon>Multicrustacea</taxon>
        <taxon>Hexanauplia</taxon>
        <taxon>Copepoda</taxon>
        <taxon>Siphonostomatoida</taxon>
        <taxon>Caligidae</taxon>
        <taxon>Lepeophtheirus</taxon>
    </lineage>
</organism>
<feature type="transmembrane region" description="Helical" evidence="6">
    <location>
        <begin position="514"/>
        <end position="535"/>
    </location>
</feature>
<dbReference type="Proteomes" id="UP000675881">
    <property type="component" value="Chromosome 3"/>
</dbReference>
<dbReference type="Gene3D" id="3.40.50.1000">
    <property type="entry name" value="HAD superfamily/HAD-like"/>
    <property type="match status" value="1"/>
</dbReference>
<dbReference type="PANTHER" id="PTHR24092:SF218">
    <property type="entry name" value="PHOSPHOLIPID-TRANSPORTING ATPASE"/>
    <property type="match status" value="1"/>
</dbReference>
<dbReference type="InterPro" id="IPR008250">
    <property type="entry name" value="ATPase_P-typ_transduc_dom_A_sf"/>
</dbReference>
<dbReference type="GO" id="GO:0045332">
    <property type="term" value="P:phospholipid translocation"/>
    <property type="evidence" value="ECO:0007669"/>
    <property type="project" value="TreeGrafter"/>
</dbReference>
<feature type="compositionally biased region" description="Polar residues" evidence="5">
    <location>
        <begin position="59"/>
        <end position="69"/>
    </location>
</feature>
<feature type="compositionally biased region" description="Basic and acidic residues" evidence="5">
    <location>
        <begin position="19"/>
        <end position="39"/>
    </location>
</feature>
<dbReference type="FunFam" id="2.70.150.10:FF:000054">
    <property type="entry name" value="Phospholipid-transporting ATPase"/>
    <property type="match status" value="1"/>
</dbReference>
<feature type="domain" description="P-type ATPase N-terminal" evidence="7">
    <location>
        <begin position="253"/>
        <end position="310"/>
    </location>
</feature>
<dbReference type="Gene3D" id="3.40.1110.10">
    <property type="entry name" value="Calcium-transporting ATPase, cytoplasmic domain N"/>
    <property type="match status" value="2"/>
</dbReference>
<dbReference type="PROSITE" id="PS00154">
    <property type="entry name" value="ATPASE_E1_E2"/>
    <property type="match status" value="1"/>
</dbReference>
<reference evidence="8" key="1">
    <citation type="submission" date="2021-02" db="EMBL/GenBank/DDBJ databases">
        <authorList>
            <person name="Bekaert M."/>
        </authorList>
    </citation>
    <scope>NUCLEOTIDE SEQUENCE</scope>
    <source>
        <strain evidence="8">IoA-00</strain>
    </source>
</reference>
<dbReference type="InterPro" id="IPR036412">
    <property type="entry name" value="HAD-like_sf"/>
</dbReference>
<evidence type="ECO:0000256" key="4">
    <source>
        <dbReference type="ARBA" id="ARBA00023136"/>
    </source>
</evidence>
<accession>A0A7R8CRL9</accession>
<feature type="region of interest" description="Disordered" evidence="5">
    <location>
        <begin position="755"/>
        <end position="776"/>
    </location>
</feature>
<feature type="region of interest" description="Disordered" evidence="5">
    <location>
        <begin position="709"/>
        <end position="738"/>
    </location>
</feature>
<dbReference type="InterPro" id="IPR018303">
    <property type="entry name" value="ATPase_P-typ_P_site"/>
</dbReference>
<dbReference type="EMBL" id="HG994582">
    <property type="protein sequence ID" value="CAF2906814.1"/>
    <property type="molecule type" value="Genomic_DNA"/>
</dbReference>
<feature type="compositionally biased region" description="Low complexity" evidence="5">
    <location>
        <begin position="760"/>
        <end position="773"/>
    </location>
</feature>
<dbReference type="GO" id="GO:0005886">
    <property type="term" value="C:plasma membrane"/>
    <property type="evidence" value="ECO:0007669"/>
    <property type="project" value="TreeGrafter"/>
</dbReference>
<feature type="compositionally biased region" description="Acidic residues" evidence="5">
    <location>
        <begin position="40"/>
        <end position="55"/>
    </location>
</feature>
<evidence type="ECO:0000256" key="3">
    <source>
        <dbReference type="ARBA" id="ARBA00022989"/>
    </source>
</evidence>
<keyword evidence="4 6" id="KW-0472">Membrane</keyword>
<dbReference type="OrthoDB" id="377733at2759"/>
<evidence type="ECO:0000256" key="6">
    <source>
        <dbReference type="SAM" id="Phobius"/>
    </source>
</evidence>
<name>A0A7R8CRL9_LEPSM</name>
<evidence type="ECO:0000259" key="7">
    <source>
        <dbReference type="Pfam" id="PF16209"/>
    </source>
</evidence>
<dbReference type="InterPro" id="IPR023299">
    <property type="entry name" value="ATPase_P-typ_cyto_dom_N"/>
</dbReference>
<dbReference type="AlphaFoldDB" id="A0A7R8CRL9"/>
<dbReference type="GO" id="GO:0140326">
    <property type="term" value="F:ATPase-coupled intramembrane lipid transporter activity"/>
    <property type="evidence" value="ECO:0007669"/>
    <property type="project" value="TreeGrafter"/>
</dbReference>
<dbReference type="PANTHER" id="PTHR24092">
    <property type="entry name" value="PROBABLE PHOSPHOLIPID-TRANSPORTING ATPASE"/>
    <property type="match status" value="1"/>
</dbReference>
<dbReference type="InterPro" id="IPR023214">
    <property type="entry name" value="HAD_sf"/>
</dbReference>
<gene>
    <name evidence="8" type="ORF">LSAA_7837</name>
</gene>
<sequence length="920" mass="103745">MEEAPERIPPSLGFTLDNEGLHDTASRKEPNNEDCSVKDGDEEEREGGQTEEETEKENSLLSSPITSNVPYDETTGAARNGHIRSASHGGSSIYHATPRPSVLKKHGHRRVFSHGQITVGFNQKELDGQPMKGHKRTNSKTEFILPPGHDDRERKRTSLTRSGSAKHHKRQASRTDSLGFSFKGHSRQASRTDSVYTIRTPVNNNNGERLFSFNIFGKKGKQGGGGGQDEVNEVKQRVVVPDHVIPVDVPEHEHPNHKYTKNKIRTTKYTLLWFLPKNLFEQFHRFANLYFLFIVLLNWVPAINAFGKEVSMIPVIFVLGFTAIKDLFEDRRRYQSDKRINNSTCRVYKSSMGRYKKTYWKDVKVGDIVHLSCNEQIPADILLLRSSDEYGLCYIDTQNLDGETNLKQREVPRGFKEQRLSFQPQEFRSTIECDMPTTKIYRFHGSILHPWGERIPVGKDNLLLRECILKNTDYVEGIVVYAGHESKVMLNNGGPRYKRSELERDSNPPFEGFLTFWTFVIILQVIIPMSLYVTIEMAKLLQVYLIHKDEKMYDKLCGKRVECRALNIPEELGMVQYIFCDKTGTLTDNKMIFKNCTIRGVDFSHNSSMDKNGTSGRAVIPVNPLLHQRLVSPSPPEPDLLINQSPNVSPKECHQNHIEDFFTLLSVCNTVIVAKYPHRDAMNVSGLIVHSNSMVSVDNHSMLSCIDENADEKSNPNSSSMAIPMTKLGSTPVSTRPPVTKSRLLHLLPMSPKPLSPIASSPETSPLSSPVSSRRPKHLQLPSLFAKLKSRSNSSLSKLQIVSTSPTPTEIRPIYEAESPDELALVDAAFAYNCKLLKRTSNCAMISLPNEGLNVRCLRHPITLQKILYCKGADASMLPRVIVDNEEEKAVLLKTQTQLDNYAKIGLRVLVMAKKNSNGD</sequence>
<keyword evidence="2 6" id="KW-0812">Transmembrane</keyword>
<dbReference type="SUPFAM" id="SSF81665">
    <property type="entry name" value="Calcium ATPase, transmembrane domain M"/>
    <property type="match status" value="1"/>
</dbReference>
<proteinExistence type="predicted"/>
<feature type="transmembrane region" description="Helical" evidence="6">
    <location>
        <begin position="287"/>
        <end position="306"/>
    </location>
</feature>
<dbReference type="Gene3D" id="2.70.150.10">
    <property type="entry name" value="Calcium-transporting ATPase, cytoplasmic transduction domain A"/>
    <property type="match status" value="1"/>
</dbReference>